<evidence type="ECO:0000259" key="1">
    <source>
        <dbReference type="PROSITE" id="PS51841"/>
    </source>
</evidence>
<protein>
    <recommendedName>
        <fullName evidence="1">LTD domain-containing protein</fullName>
    </recommendedName>
</protein>
<dbReference type="Pfam" id="PF10042">
    <property type="entry name" value="DUF2278"/>
    <property type="match status" value="1"/>
</dbReference>
<dbReference type="RefSeq" id="WP_009459395.1">
    <property type="nucleotide sequence ID" value="NZ_MRCA01000011.1"/>
</dbReference>
<comment type="caution">
    <text evidence="2">The sequence shown here is derived from an EMBL/GenBank/DDBJ whole genome shotgun (WGS) entry which is preliminary data.</text>
</comment>
<name>A0A1U7GW02_9CYAN</name>
<dbReference type="Pfam" id="PF00932">
    <property type="entry name" value="LTD"/>
    <property type="match status" value="1"/>
</dbReference>
<dbReference type="Proteomes" id="UP000186391">
    <property type="component" value="Unassembled WGS sequence"/>
</dbReference>
<dbReference type="InterPro" id="IPR019268">
    <property type="entry name" value="DUF2278"/>
</dbReference>
<dbReference type="PROSITE" id="PS51841">
    <property type="entry name" value="LTD"/>
    <property type="match status" value="1"/>
</dbReference>
<evidence type="ECO:0000313" key="3">
    <source>
        <dbReference type="Proteomes" id="UP000186391"/>
    </source>
</evidence>
<organism evidence="2 3">
    <name type="scientific">Fischerella major NIES-592</name>
    <dbReference type="NCBI Taxonomy" id="210994"/>
    <lineage>
        <taxon>Bacteria</taxon>
        <taxon>Bacillati</taxon>
        <taxon>Cyanobacteriota</taxon>
        <taxon>Cyanophyceae</taxon>
        <taxon>Nostocales</taxon>
        <taxon>Hapalosiphonaceae</taxon>
        <taxon>Fischerella</taxon>
    </lineage>
</organism>
<accession>A0A1U7GW02</accession>
<dbReference type="AlphaFoldDB" id="A0A1U7GW02"/>
<keyword evidence="3" id="KW-1185">Reference proteome</keyword>
<evidence type="ECO:0000313" key="2">
    <source>
        <dbReference type="EMBL" id="OKH12367.1"/>
    </source>
</evidence>
<reference evidence="2 3" key="1">
    <citation type="submission" date="2016-11" db="EMBL/GenBank/DDBJ databases">
        <title>Draft Genome Sequences of Nine Cyanobacterial Strains from Diverse Habitats.</title>
        <authorList>
            <person name="Zhu T."/>
            <person name="Hou S."/>
            <person name="Lu X."/>
            <person name="Hess W.R."/>
        </authorList>
    </citation>
    <scope>NUCLEOTIDE SEQUENCE [LARGE SCALE GENOMIC DNA]</scope>
    <source>
        <strain evidence="2 3">NIES-592</strain>
    </source>
</reference>
<dbReference type="InterPro" id="IPR036415">
    <property type="entry name" value="Lamin_tail_dom_sf"/>
</dbReference>
<dbReference type="OrthoDB" id="291334at2"/>
<sequence length="344" mass="38371">MGLKDYGVLKCHAIAGKMELDDDTPHYQVHAKDGKFNYRLAINVRSVQQPYDLLYLIDSNFEHYITEKLKKLDFGFNKIEVSQRQAGGIALDYIRGNLFKVNKMKALPYTVPGENNDLNEFIDSYIQRAIETKADIYVFGEPWGPEDKPDKIFGFQPGRGVHDIHMNQGSSGRFTKDNGVYQDGALLIHYKSSSQEYWVAAFFAFQSQSFHTDDKTGNPIDQNVGAEPEIPDTPVVKPQVKIIAALLNPSGEDFGKESITLINPSPKKVDLTGWAIVNQLKQKASLDGFKIEPGGVVKVPLSGKDVQFSNKGGTISLLNQEGIKVDGVSYTKKDTQEEGWTTVF</sequence>
<dbReference type="Gene3D" id="2.60.40.1260">
    <property type="entry name" value="Lamin Tail domain"/>
    <property type="match status" value="1"/>
</dbReference>
<dbReference type="GeneID" id="35800021"/>
<dbReference type="InterPro" id="IPR001322">
    <property type="entry name" value="Lamin_tail_dom"/>
</dbReference>
<gene>
    <name evidence="2" type="ORF">NIES592_17785</name>
</gene>
<feature type="domain" description="LTD" evidence="1">
    <location>
        <begin position="228"/>
        <end position="332"/>
    </location>
</feature>
<dbReference type="SUPFAM" id="SSF74853">
    <property type="entry name" value="Lamin A/C globular tail domain"/>
    <property type="match status" value="1"/>
</dbReference>
<dbReference type="EMBL" id="MRCA01000011">
    <property type="protein sequence ID" value="OKH12367.1"/>
    <property type="molecule type" value="Genomic_DNA"/>
</dbReference>
<proteinExistence type="predicted"/>